<accession>A0A328XVJ3</accession>
<dbReference type="Pfam" id="PF02661">
    <property type="entry name" value="Fic"/>
    <property type="match status" value="1"/>
</dbReference>
<reference evidence="4 5" key="1">
    <citation type="submission" date="2018-06" db="EMBL/GenBank/DDBJ databases">
        <title>Comparative analysis of microorganisms from saline springs in Andes Mountain Range, Colombia.</title>
        <authorList>
            <person name="Rubin E."/>
        </authorList>
    </citation>
    <scope>NUCLEOTIDE SEQUENCE [LARGE SCALE GENOMIC DNA]</scope>
    <source>
        <strain evidence="4 5">USBA-857</strain>
    </source>
</reference>
<evidence type="ECO:0000313" key="5">
    <source>
        <dbReference type="Proteomes" id="UP000249700"/>
    </source>
</evidence>
<proteinExistence type="predicted"/>
<dbReference type="Proteomes" id="UP000249700">
    <property type="component" value="Unassembled WGS sequence"/>
</dbReference>
<organism evidence="4 5">
    <name type="scientific">Onishia taeanensis</name>
    <dbReference type="NCBI Taxonomy" id="284577"/>
    <lineage>
        <taxon>Bacteria</taxon>
        <taxon>Pseudomonadati</taxon>
        <taxon>Pseudomonadota</taxon>
        <taxon>Gammaproteobacteria</taxon>
        <taxon>Oceanospirillales</taxon>
        <taxon>Halomonadaceae</taxon>
        <taxon>Onishia</taxon>
    </lineage>
</organism>
<dbReference type="SUPFAM" id="SSF140931">
    <property type="entry name" value="Fic-like"/>
    <property type="match status" value="1"/>
</dbReference>
<feature type="binding site" evidence="2">
    <location>
        <begin position="327"/>
        <end position="334"/>
    </location>
    <ligand>
        <name>ATP</name>
        <dbReference type="ChEBI" id="CHEBI:30616"/>
    </ligand>
</feature>
<dbReference type="PROSITE" id="PS51459">
    <property type="entry name" value="FIDO"/>
    <property type="match status" value="1"/>
</dbReference>
<dbReference type="GO" id="GO:0005524">
    <property type="term" value="F:ATP binding"/>
    <property type="evidence" value="ECO:0007669"/>
    <property type="project" value="UniProtKB-KW"/>
</dbReference>
<name>A0A328XVJ3_9GAMM</name>
<evidence type="ECO:0000256" key="2">
    <source>
        <dbReference type="PIRSR" id="PIRSR640198-2"/>
    </source>
</evidence>
<dbReference type="RefSeq" id="WP_112055322.1">
    <property type="nucleotide sequence ID" value="NZ_QLSX01000007.1"/>
</dbReference>
<sequence length="517" mass="58900">MSTPTHNEIGYGWLAARYGVLATQPLAVESCIGRKRHTYEANGVRQETYLEAMRPEDTLAAHLTFALKHEGVHLELLARLFQSIEADHLATWVRQEPTGQYARRAGFLFEWLTRDTLDIPDTGGNYRNALDPRHYVTAETPRRNRRWRINDNLPGTPDYCPLVRRTPDVESAQAYDIARRLEDMEGEFGADILRRSAVWLTIHESRASFAIEHESGHQDRIQRFAVAMEQYCGRLPDPLDPHALSQLQSAILGVSTIRPGLRESPVFVGSRSVGYGSVIHYVCPHWEWLPGMLEGLRRFLASTGSSQSLARAAVASFGFVFIHPLADGNGRVSRFLVNDLLRRDGLVPAPFILPVSAAITSSAIRRVEYDRVLEQYSRPFMARYRESVEFRQERQHYADGIESDFDFSAYTLAAPSWRYPDLTDQVEYLGGVIRYTLEHEMHHQAALQRAWYETRAAIKDWVEGPDDHIDRIIRAIRQNGRVSGNLCKEFPVLEDSRLARKLEKLVAEGFEGLNEQA</sequence>
<dbReference type="AlphaFoldDB" id="A0A328XVJ3"/>
<dbReference type="InterPro" id="IPR003812">
    <property type="entry name" value="Fido"/>
</dbReference>
<evidence type="ECO:0000313" key="4">
    <source>
        <dbReference type="EMBL" id="RAR60342.1"/>
    </source>
</evidence>
<keyword evidence="2" id="KW-0547">Nucleotide-binding</keyword>
<comment type="caution">
    <text evidence="4">The sequence shown here is derived from an EMBL/GenBank/DDBJ whole genome shotgun (WGS) entry which is preliminary data.</text>
</comment>
<dbReference type="InterPro" id="IPR036597">
    <property type="entry name" value="Fido-like_dom_sf"/>
</dbReference>
<evidence type="ECO:0000259" key="3">
    <source>
        <dbReference type="PROSITE" id="PS51459"/>
    </source>
</evidence>
<dbReference type="PANTHER" id="PTHR13504:SF33">
    <property type="entry name" value="FIC FAMILY PROTEIN"/>
    <property type="match status" value="1"/>
</dbReference>
<dbReference type="Gene3D" id="1.10.3290.10">
    <property type="entry name" value="Fido-like domain"/>
    <property type="match status" value="1"/>
</dbReference>
<feature type="domain" description="Fido" evidence="3">
    <location>
        <begin position="239"/>
        <end position="393"/>
    </location>
</feature>
<evidence type="ECO:0000256" key="1">
    <source>
        <dbReference type="PIRSR" id="PIRSR640198-1"/>
    </source>
</evidence>
<dbReference type="EMBL" id="QLSX01000007">
    <property type="protein sequence ID" value="RAR60342.1"/>
    <property type="molecule type" value="Genomic_DNA"/>
</dbReference>
<protein>
    <submittedName>
        <fullName evidence="4">Fic/DOC family protein</fullName>
    </submittedName>
</protein>
<dbReference type="PANTHER" id="PTHR13504">
    <property type="entry name" value="FIDO DOMAIN-CONTAINING PROTEIN DDB_G0283145"/>
    <property type="match status" value="1"/>
</dbReference>
<feature type="active site" evidence="1">
    <location>
        <position position="323"/>
    </location>
</feature>
<dbReference type="InterPro" id="IPR040198">
    <property type="entry name" value="Fido_containing"/>
</dbReference>
<dbReference type="OrthoDB" id="9807853at2"/>
<keyword evidence="2" id="KW-0067">ATP-binding</keyword>
<gene>
    <name evidence="4" type="ORF">BCL93_107146</name>
</gene>